<dbReference type="InterPro" id="IPR036513">
    <property type="entry name" value="STAS_dom_sf"/>
</dbReference>
<dbReference type="InterPro" id="IPR058548">
    <property type="entry name" value="MlaB-like_STAS"/>
</dbReference>
<accession>A0A931CAY9</accession>
<dbReference type="Proteomes" id="UP000598146">
    <property type="component" value="Unassembled WGS sequence"/>
</dbReference>
<reference evidence="2" key="1">
    <citation type="submission" date="2020-11" db="EMBL/GenBank/DDBJ databases">
        <title>Isolation and identification of active actinomycetes.</title>
        <authorList>
            <person name="Sun X."/>
        </authorList>
    </citation>
    <scope>NUCLEOTIDE SEQUENCE</scope>
    <source>
        <strain evidence="2">NEAU-A11</strain>
    </source>
</reference>
<feature type="domain" description="MlaB-like STAS" evidence="1">
    <location>
        <begin position="30"/>
        <end position="106"/>
    </location>
</feature>
<sequence>MNPSDGDEPDGTEPLLSVARHSSADTLTVVLAGELTAVDRGLDLLGGWLTARTRHVVVDVARLEFVDVADLRVLLRAQDRCAGQQTTFTLLRPSPYLRWLAEISDVSPALITDLPDDERDERLTDRELLADERDRLLDERSDALDARRDWEDIREDLVHQRELRLERRERDDRDDR</sequence>
<evidence type="ECO:0000259" key="1">
    <source>
        <dbReference type="Pfam" id="PF13466"/>
    </source>
</evidence>
<dbReference type="SUPFAM" id="SSF52091">
    <property type="entry name" value="SpoIIaa-like"/>
    <property type="match status" value="1"/>
</dbReference>
<protein>
    <submittedName>
        <fullName evidence="2">STAS domain-containing protein</fullName>
    </submittedName>
</protein>
<dbReference type="Pfam" id="PF13466">
    <property type="entry name" value="STAS_2"/>
    <property type="match status" value="1"/>
</dbReference>
<dbReference type="CDD" id="cd07043">
    <property type="entry name" value="STAS_anti-anti-sigma_factors"/>
    <property type="match status" value="1"/>
</dbReference>
<dbReference type="EMBL" id="JADQTO010000010">
    <property type="protein sequence ID" value="MBG0564051.1"/>
    <property type="molecule type" value="Genomic_DNA"/>
</dbReference>
<dbReference type="RefSeq" id="WP_196415843.1">
    <property type="nucleotide sequence ID" value="NZ_JADQTO010000010.1"/>
</dbReference>
<dbReference type="Gene3D" id="3.30.750.24">
    <property type="entry name" value="STAS domain"/>
    <property type="match status" value="1"/>
</dbReference>
<proteinExistence type="predicted"/>
<evidence type="ECO:0000313" key="2">
    <source>
        <dbReference type="EMBL" id="MBG0564051.1"/>
    </source>
</evidence>
<name>A0A931CAY9_9ACTN</name>
<gene>
    <name evidence="2" type="ORF">I4J89_21650</name>
</gene>
<organism evidence="2 3">
    <name type="scientific">Actinoplanes aureus</name>
    <dbReference type="NCBI Taxonomy" id="2792083"/>
    <lineage>
        <taxon>Bacteria</taxon>
        <taxon>Bacillati</taxon>
        <taxon>Actinomycetota</taxon>
        <taxon>Actinomycetes</taxon>
        <taxon>Micromonosporales</taxon>
        <taxon>Micromonosporaceae</taxon>
        <taxon>Actinoplanes</taxon>
    </lineage>
</organism>
<evidence type="ECO:0000313" key="3">
    <source>
        <dbReference type="Proteomes" id="UP000598146"/>
    </source>
</evidence>
<keyword evidence="3" id="KW-1185">Reference proteome</keyword>
<dbReference type="AlphaFoldDB" id="A0A931CAY9"/>
<comment type="caution">
    <text evidence="2">The sequence shown here is derived from an EMBL/GenBank/DDBJ whole genome shotgun (WGS) entry which is preliminary data.</text>
</comment>